<organism evidence="1 2">
    <name type="scientific">Bowmanella denitrificans</name>
    <dbReference type="NCBI Taxonomy" id="366582"/>
    <lineage>
        <taxon>Bacteria</taxon>
        <taxon>Pseudomonadati</taxon>
        <taxon>Pseudomonadota</taxon>
        <taxon>Gammaproteobacteria</taxon>
        <taxon>Alteromonadales</taxon>
        <taxon>Alteromonadaceae</taxon>
        <taxon>Bowmanella</taxon>
    </lineage>
</organism>
<name>A0ABN0X2V1_9ALTE</name>
<protein>
    <submittedName>
        <fullName evidence="1">Uncharacterized protein</fullName>
    </submittedName>
</protein>
<evidence type="ECO:0000313" key="1">
    <source>
        <dbReference type="EMBL" id="GAA0353264.1"/>
    </source>
</evidence>
<proteinExistence type="predicted"/>
<keyword evidence="2" id="KW-1185">Reference proteome</keyword>
<comment type="caution">
    <text evidence="1">The sequence shown here is derived from an EMBL/GenBank/DDBJ whole genome shotgun (WGS) entry which is preliminary data.</text>
</comment>
<dbReference type="Proteomes" id="UP001501757">
    <property type="component" value="Unassembled WGS sequence"/>
</dbReference>
<gene>
    <name evidence="1" type="ORF">GCM10009092_17040</name>
</gene>
<evidence type="ECO:0000313" key="2">
    <source>
        <dbReference type="Proteomes" id="UP001501757"/>
    </source>
</evidence>
<accession>A0ABN0X2V1</accession>
<sequence length="69" mass="7866">MVVLRTSERIGRPGAMAILPRRLEMSTSLRLDVQNKYNKMEIKVHSLSLQYVSAAITARAEDRFVKGDF</sequence>
<reference evidence="1 2" key="1">
    <citation type="journal article" date="2019" name="Int. J. Syst. Evol. Microbiol.">
        <title>The Global Catalogue of Microorganisms (GCM) 10K type strain sequencing project: providing services to taxonomists for standard genome sequencing and annotation.</title>
        <authorList>
            <consortium name="The Broad Institute Genomics Platform"/>
            <consortium name="The Broad Institute Genome Sequencing Center for Infectious Disease"/>
            <person name="Wu L."/>
            <person name="Ma J."/>
        </authorList>
    </citation>
    <scope>NUCLEOTIDE SEQUENCE [LARGE SCALE GENOMIC DNA]</scope>
    <source>
        <strain evidence="1 2">JCM 13378</strain>
    </source>
</reference>
<dbReference type="EMBL" id="BAAAEI010000007">
    <property type="protein sequence ID" value="GAA0353264.1"/>
    <property type="molecule type" value="Genomic_DNA"/>
</dbReference>